<dbReference type="Pfam" id="PF05978">
    <property type="entry name" value="UNC-93"/>
    <property type="match status" value="2"/>
</dbReference>
<evidence type="ECO:0000256" key="5">
    <source>
        <dbReference type="ARBA" id="ARBA00023136"/>
    </source>
</evidence>
<reference evidence="8 9" key="1">
    <citation type="submission" date="2021-06" db="EMBL/GenBank/DDBJ databases">
        <title>Caerostris darwini draft genome.</title>
        <authorList>
            <person name="Kono N."/>
            <person name="Arakawa K."/>
        </authorList>
    </citation>
    <scope>NUCLEOTIDE SEQUENCE [LARGE SCALE GENOMIC DNA]</scope>
</reference>
<feature type="compositionally biased region" description="Low complexity" evidence="6">
    <location>
        <begin position="208"/>
        <end position="221"/>
    </location>
</feature>
<feature type="transmembrane region" description="Helical" evidence="7">
    <location>
        <begin position="440"/>
        <end position="460"/>
    </location>
</feature>
<feature type="transmembrane region" description="Helical" evidence="7">
    <location>
        <begin position="353"/>
        <end position="374"/>
    </location>
</feature>
<name>A0AAV4X8W2_9ARAC</name>
<feature type="transmembrane region" description="Helical" evidence="7">
    <location>
        <begin position="126"/>
        <end position="150"/>
    </location>
</feature>
<feature type="transmembrane region" description="Helical" evidence="7">
    <location>
        <begin position="403"/>
        <end position="420"/>
    </location>
</feature>
<evidence type="ECO:0000313" key="9">
    <source>
        <dbReference type="Proteomes" id="UP001054837"/>
    </source>
</evidence>
<dbReference type="InterPro" id="IPR036259">
    <property type="entry name" value="MFS_trans_sf"/>
</dbReference>
<dbReference type="PANTHER" id="PTHR19444">
    <property type="entry name" value="UNC-93 RELATED"/>
    <property type="match status" value="1"/>
</dbReference>
<feature type="transmembrane region" description="Helical" evidence="7">
    <location>
        <begin position="528"/>
        <end position="547"/>
    </location>
</feature>
<keyword evidence="4 7" id="KW-1133">Transmembrane helix</keyword>
<dbReference type="AlphaFoldDB" id="A0AAV4X8W2"/>
<feature type="transmembrane region" description="Helical" evidence="7">
    <location>
        <begin position="96"/>
        <end position="114"/>
    </location>
</feature>
<evidence type="ECO:0000256" key="1">
    <source>
        <dbReference type="ARBA" id="ARBA00004141"/>
    </source>
</evidence>
<dbReference type="PANTHER" id="PTHR19444:SF13">
    <property type="entry name" value="PROTEIN UNC-93 HOMOLOG A"/>
    <property type="match status" value="1"/>
</dbReference>
<dbReference type="InterPro" id="IPR051951">
    <property type="entry name" value="UNC-93_regulatory"/>
</dbReference>
<feature type="transmembrane region" description="Helical" evidence="7">
    <location>
        <begin position="35"/>
        <end position="52"/>
    </location>
</feature>
<dbReference type="Proteomes" id="UP001054837">
    <property type="component" value="Unassembled WGS sequence"/>
</dbReference>
<feature type="transmembrane region" description="Helical" evidence="7">
    <location>
        <begin position="64"/>
        <end position="84"/>
    </location>
</feature>
<evidence type="ECO:0000256" key="3">
    <source>
        <dbReference type="ARBA" id="ARBA00022692"/>
    </source>
</evidence>
<dbReference type="Gene3D" id="1.20.1250.20">
    <property type="entry name" value="MFS general substrate transporter like domains"/>
    <property type="match status" value="1"/>
</dbReference>
<organism evidence="8 9">
    <name type="scientific">Caerostris darwini</name>
    <dbReference type="NCBI Taxonomy" id="1538125"/>
    <lineage>
        <taxon>Eukaryota</taxon>
        <taxon>Metazoa</taxon>
        <taxon>Ecdysozoa</taxon>
        <taxon>Arthropoda</taxon>
        <taxon>Chelicerata</taxon>
        <taxon>Arachnida</taxon>
        <taxon>Araneae</taxon>
        <taxon>Araneomorphae</taxon>
        <taxon>Entelegynae</taxon>
        <taxon>Araneoidea</taxon>
        <taxon>Araneidae</taxon>
        <taxon>Caerostris</taxon>
    </lineage>
</organism>
<feature type="transmembrane region" description="Helical" evidence="7">
    <location>
        <begin position="467"/>
        <end position="485"/>
    </location>
</feature>
<protein>
    <submittedName>
        <fullName evidence="8">Protein unc-93 homolog A</fullName>
    </submittedName>
</protein>
<feature type="region of interest" description="Disordered" evidence="6">
    <location>
        <begin position="233"/>
        <end position="262"/>
    </location>
</feature>
<proteinExistence type="inferred from homology"/>
<dbReference type="GO" id="GO:0016020">
    <property type="term" value="C:membrane"/>
    <property type="evidence" value="ECO:0007669"/>
    <property type="project" value="UniProtKB-SubCell"/>
</dbReference>
<comment type="caution">
    <text evidence="8">The sequence shown here is derived from an EMBL/GenBank/DDBJ whole genome shotgun (WGS) entry which is preliminary data.</text>
</comment>
<dbReference type="InterPro" id="IPR010291">
    <property type="entry name" value="Ion_channel_UNC-93"/>
</dbReference>
<dbReference type="EMBL" id="BPLQ01015729">
    <property type="protein sequence ID" value="GIY91123.1"/>
    <property type="molecule type" value="Genomic_DNA"/>
</dbReference>
<feature type="transmembrane region" description="Helical" evidence="7">
    <location>
        <begin position="497"/>
        <end position="521"/>
    </location>
</feature>
<evidence type="ECO:0000256" key="6">
    <source>
        <dbReference type="SAM" id="MobiDB-lite"/>
    </source>
</evidence>
<sequence>MEFPRLHHKSYETLKDADENLPPTKCGRAQILKNLLALCTGTLFLFIAYDALTMLQSTMNRDSGIGVISQATLYACFCVSAILLPKLIISKFGSKTTSVAAMFAYLPYIASNYYPHWSLMIPSSILLGIAGPLLWASYGVYLNGISALYADLLKSKGKDIAHNIKFTVKEKRKHSHENVSEHAYQSSSFTKDRNCETPQPSALHSSKHQTSTSSDSTNNSNWIIVDKSTGNQVNISNIRKPPNPEYPSLYPRNPSADESTKHSKMNEAKGLISNNDSSIVLASTTAKFFGFHGMSHLSCHVWSSLLSYFILKTDIEFEDFKNASCTCGASFCNDFVTDCFESNAGDPSTSVRYTLTSICVCMCLFSILIVGLFLEQLEQEKKQLYFSFDFLKATYTILKRKEMLLLIPLSVHTGLVQGFYVGDFNKSYIACAWGTYHVGLVALCYGILCGVSSVLAGVLVRIIGRRLVLTCAAVVNIISIVYLFMWIPDPRYPKMFFFAAGLWGIPVGIVWSQLRAFYGVLFQEDEEAAFSAFHMWSALGSCIAFGYSNFFCISLKLYIILAVTVLGFAGYYIVEMIHCKNKAID</sequence>
<evidence type="ECO:0000256" key="2">
    <source>
        <dbReference type="ARBA" id="ARBA00009172"/>
    </source>
</evidence>
<evidence type="ECO:0000313" key="8">
    <source>
        <dbReference type="EMBL" id="GIY91123.1"/>
    </source>
</evidence>
<keyword evidence="9" id="KW-1185">Reference proteome</keyword>
<comment type="subcellular location">
    <subcellularLocation>
        <location evidence="1">Membrane</location>
        <topology evidence="1">Multi-pass membrane protein</topology>
    </subcellularLocation>
</comment>
<dbReference type="SUPFAM" id="SSF103473">
    <property type="entry name" value="MFS general substrate transporter"/>
    <property type="match status" value="1"/>
</dbReference>
<evidence type="ECO:0000256" key="7">
    <source>
        <dbReference type="SAM" id="Phobius"/>
    </source>
</evidence>
<feature type="transmembrane region" description="Helical" evidence="7">
    <location>
        <begin position="288"/>
        <end position="311"/>
    </location>
</feature>
<gene>
    <name evidence="8" type="primary">UNC93A</name>
    <name evidence="8" type="ORF">CDAR_443911</name>
</gene>
<comment type="similarity">
    <text evidence="2">Belongs to the unc-93 family.</text>
</comment>
<accession>A0AAV4X8W2</accession>
<feature type="region of interest" description="Disordered" evidence="6">
    <location>
        <begin position="171"/>
        <end position="221"/>
    </location>
</feature>
<keyword evidence="5 7" id="KW-0472">Membrane</keyword>
<keyword evidence="3 7" id="KW-0812">Transmembrane</keyword>
<evidence type="ECO:0000256" key="4">
    <source>
        <dbReference type="ARBA" id="ARBA00022989"/>
    </source>
</evidence>
<feature type="transmembrane region" description="Helical" evidence="7">
    <location>
        <begin position="553"/>
        <end position="574"/>
    </location>
</feature>